<dbReference type="InterPro" id="IPR021454">
    <property type="entry name" value="DUF3105"/>
</dbReference>
<dbReference type="VEuPathDB" id="VectorBase:AALB004913"/>
<organism evidence="1 2">
    <name type="scientific">Anopheles albimanus</name>
    <name type="common">New world malaria mosquito</name>
    <dbReference type="NCBI Taxonomy" id="7167"/>
    <lineage>
        <taxon>Eukaryota</taxon>
        <taxon>Metazoa</taxon>
        <taxon>Ecdysozoa</taxon>
        <taxon>Arthropoda</taxon>
        <taxon>Hexapoda</taxon>
        <taxon>Insecta</taxon>
        <taxon>Pterygota</taxon>
        <taxon>Neoptera</taxon>
        <taxon>Endopterygota</taxon>
        <taxon>Diptera</taxon>
        <taxon>Nematocera</taxon>
        <taxon>Culicoidea</taxon>
        <taxon>Culicidae</taxon>
        <taxon>Anophelinae</taxon>
        <taxon>Anopheles</taxon>
    </lineage>
</organism>
<dbReference type="InterPro" id="IPR013870">
    <property type="entry name" value="Ribosomal_mL54"/>
</dbReference>
<name>A0A182FEH2_ANOAL</name>
<evidence type="ECO:0008006" key="3">
    <source>
        <dbReference type="Google" id="ProtNLM"/>
    </source>
</evidence>
<dbReference type="Proteomes" id="UP000069272">
    <property type="component" value="Chromosome 3L"/>
</dbReference>
<evidence type="ECO:0000313" key="1">
    <source>
        <dbReference type="EnsemblMetazoa" id="AALB004913-PA"/>
    </source>
</evidence>
<evidence type="ECO:0000313" key="2">
    <source>
        <dbReference type="Proteomes" id="UP000069272"/>
    </source>
</evidence>
<dbReference type="PANTHER" id="PTHR34179:SF1">
    <property type="entry name" value="TUMOR PROTEIN P53-INDUCIBLE PROTEIN 13"/>
    <property type="match status" value="1"/>
</dbReference>
<dbReference type="GO" id="GO:0005737">
    <property type="term" value="C:cytoplasm"/>
    <property type="evidence" value="ECO:0007669"/>
    <property type="project" value="TreeGrafter"/>
</dbReference>
<dbReference type="VEuPathDB" id="VectorBase:AALB20_026233"/>
<dbReference type="PANTHER" id="PTHR34179">
    <property type="entry name" value="TUMOR PROTEIN P53-INDUCIBLE PROTEIN 13"/>
    <property type="match status" value="1"/>
</dbReference>
<keyword evidence="2" id="KW-1185">Reference proteome</keyword>
<protein>
    <recommendedName>
        <fullName evidence="3">39S ribosomal protein L54, mitochondrial</fullName>
    </recommendedName>
</protein>
<reference evidence="1 2" key="1">
    <citation type="journal article" date="2017" name="G3 (Bethesda)">
        <title>The Physical Genome Mapping of Anopheles albimanus Corrected Scaffold Misassemblies and Identified Interarm Rearrangements in Genus Anopheles.</title>
        <authorList>
            <person name="Artemov G.N."/>
            <person name="Peery A.N."/>
            <person name="Jiang X."/>
            <person name="Tu Z."/>
            <person name="Stegniy V.N."/>
            <person name="Sharakhova M.V."/>
            <person name="Sharakhov I.V."/>
        </authorList>
    </citation>
    <scope>NUCLEOTIDE SEQUENCE [LARGE SCALE GENOMIC DNA]</scope>
    <source>
        <strain evidence="1 2">ALBI9_A</strain>
    </source>
</reference>
<sequence length="407" mass="45934">MFSWRIVVFLGLISCVRPEEAWKGQWFPNVPEQLATEAGGVQKGAENDHAATGGSMRVAMGIENPDCDDGKHGLAIDFDPYNITHSTVYMCLEPKADYKGDYNMDAVITEHIVPSAYVANHKCMNSSIEYAERIPSYGTHRPLWPRYGEYRYVPTQRWLHNSEHGAVIALYHPCANKQQVDEMKQIVKGCLYRHIITPSQLPTRDRPFALVTWHATLEFSVLVRSTVESFIEKYALKGPEQTHRDGQYNHLLLDPAKVVSTEDDSILDEYSSKMSSFLASMFPLLRRTAAAQTLVVRNYATPKAGGALGGSKKKKLGKLGPVVEKKVIPVETDANRLVNYVCGSNILKQGEDVKLKPDSEYPAWLWSLHVGPPLALDQMDPDTKAYWRKLRRMALQRNNKLAKLKKF</sequence>
<dbReference type="AlphaFoldDB" id="A0A182FEH2"/>
<reference evidence="1" key="2">
    <citation type="submission" date="2022-08" db="UniProtKB">
        <authorList>
            <consortium name="EnsemblMetazoa"/>
        </authorList>
    </citation>
    <scope>IDENTIFICATION</scope>
    <source>
        <strain evidence="1">STECLA/ALBI9_A</strain>
    </source>
</reference>
<dbReference type="VEuPathDB" id="VectorBase:AALB20_028628"/>
<dbReference type="EnsemblMetazoa" id="AALB004913-RA">
    <property type="protein sequence ID" value="AALB004913-PA"/>
    <property type="gene ID" value="AALB004913"/>
</dbReference>
<proteinExistence type="predicted"/>
<accession>A0A182FEH2</accession>
<dbReference type="Pfam" id="PF08561">
    <property type="entry name" value="Ribosomal_L37"/>
    <property type="match status" value="1"/>
</dbReference>
<dbReference type="Pfam" id="PF11303">
    <property type="entry name" value="DUF3105"/>
    <property type="match status" value="1"/>
</dbReference>
<dbReference type="STRING" id="7167.A0A182FEH2"/>